<evidence type="ECO:0000256" key="3">
    <source>
        <dbReference type="ARBA" id="ARBA00022989"/>
    </source>
</evidence>
<feature type="transmembrane region" description="Helical" evidence="5">
    <location>
        <begin position="164"/>
        <end position="186"/>
    </location>
</feature>
<feature type="transmembrane region" description="Helical" evidence="5">
    <location>
        <begin position="80"/>
        <end position="104"/>
    </location>
</feature>
<dbReference type="PANTHER" id="PTHR43424:SF1">
    <property type="entry name" value="LOCUS PUTATIVE PROTEIN 1-RELATED"/>
    <property type="match status" value="1"/>
</dbReference>
<proteinExistence type="predicted"/>
<gene>
    <name evidence="6" type="ORF">SAMN02745229_03939</name>
</gene>
<dbReference type="STRING" id="1121131.SAMN02745229_03939"/>
<dbReference type="RefSeq" id="WP_073390298.1">
    <property type="nucleotide sequence ID" value="NZ_FQXK01000053.1"/>
</dbReference>
<evidence type="ECO:0000313" key="6">
    <source>
        <dbReference type="EMBL" id="SHI98974.1"/>
    </source>
</evidence>
<feature type="transmembrane region" description="Helical" evidence="5">
    <location>
        <begin position="40"/>
        <end position="59"/>
    </location>
</feature>
<feature type="transmembrane region" description="Helical" evidence="5">
    <location>
        <begin position="411"/>
        <end position="432"/>
    </location>
</feature>
<comment type="subcellular location">
    <subcellularLocation>
        <location evidence="1">Membrane</location>
        <topology evidence="1">Multi-pass membrane protein</topology>
    </subcellularLocation>
</comment>
<dbReference type="AlphaFoldDB" id="A0A1M6FMS1"/>
<organism evidence="6 7">
    <name type="scientific">Butyrivibrio fibrisolvens DSM 3071</name>
    <dbReference type="NCBI Taxonomy" id="1121131"/>
    <lineage>
        <taxon>Bacteria</taxon>
        <taxon>Bacillati</taxon>
        <taxon>Bacillota</taxon>
        <taxon>Clostridia</taxon>
        <taxon>Lachnospirales</taxon>
        <taxon>Lachnospiraceae</taxon>
        <taxon>Butyrivibrio</taxon>
    </lineage>
</organism>
<keyword evidence="4 5" id="KW-0472">Membrane</keyword>
<keyword evidence="3 5" id="KW-1133">Transmembrane helix</keyword>
<dbReference type="PANTHER" id="PTHR43424">
    <property type="entry name" value="LOCUS PUTATIVE PROTEIN 1-RELATED"/>
    <property type="match status" value="1"/>
</dbReference>
<feature type="transmembrane region" description="Helical" evidence="5">
    <location>
        <begin position="352"/>
        <end position="371"/>
    </location>
</feature>
<protein>
    <submittedName>
        <fullName evidence="6">Membrane protein involved in the export of O-antigen and teichoic acid</fullName>
    </submittedName>
</protein>
<evidence type="ECO:0000313" key="7">
    <source>
        <dbReference type="Proteomes" id="UP000184278"/>
    </source>
</evidence>
<feature type="transmembrane region" description="Helical" evidence="5">
    <location>
        <begin position="138"/>
        <end position="158"/>
    </location>
</feature>
<evidence type="ECO:0000256" key="2">
    <source>
        <dbReference type="ARBA" id="ARBA00022692"/>
    </source>
</evidence>
<keyword evidence="7" id="KW-1185">Reference proteome</keyword>
<dbReference type="OrthoDB" id="9815702at2"/>
<dbReference type="GO" id="GO:0016020">
    <property type="term" value="C:membrane"/>
    <property type="evidence" value="ECO:0007669"/>
    <property type="project" value="UniProtKB-SubCell"/>
</dbReference>
<sequence>MSSLKKNLSYNIIYQIFTIMMPLITAPYLSRIIGVSGIGMYSYTFTVAEYFVFFALLGVSNYGNRTIAGCIKDNRNRTFINIYATQLSVSLIVILAYIIYIFFIVKNYKALAAIQLLYVLSAGADVTWYFFGTEKFKLTTIRTVIIKLISLILIFAFVRDYNDIWKYTLIMAGGYLVSQLIMWPYVIAEIKYQKPVISEMKIHLKNMIILFIPVIAITVYKMMDKIMLEAICDVNSVGFYESAEKIVKVPAYAIVAIGTAMLPRMSKLGHENNKTKMLEYFGLSVELSGFLIFGMAFGLMAIAKFLVPIYYGKDFEYSIILLETLSFSLLFTTWASAIRTQYLIPLKHDKEYIVSVCSGAIVNLILNSVLIPLYGAYGAVIATISAEGAVAFIQTIAVRNELPIFKPFVKYIRFIIPAFSMYLIVCFCRPYLTMSIFSIIILVCIGGTVYCLFAVMMMYICNSELLSSVYNHQKKHSLL</sequence>
<dbReference type="InterPro" id="IPR002797">
    <property type="entry name" value="Polysacc_synth"/>
</dbReference>
<feature type="transmembrane region" description="Helical" evidence="5">
    <location>
        <begin position="317"/>
        <end position="340"/>
    </location>
</feature>
<accession>A0A1M6FMS1</accession>
<dbReference type="Pfam" id="PF01943">
    <property type="entry name" value="Polysacc_synt"/>
    <property type="match status" value="1"/>
</dbReference>
<reference evidence="7" key="1">
    <citation type="submission" date="2016-11" db="EMBL/GenBank/DDBJ databases">
        <authorList>
            <person name="Varghese N."/>
            <person name="Submissions S."/>
        </authorList>
    </citation>
    <scope>NUCLEOTIDE SEQUENCE [LARGE SCALE GENOMIC DNA]</scope>
    <source>
        <strain evidence="7">DSM 3071</strain>
    </source>
</reference>
<dbReference type="InterPro" id="IPR052556">
    <property type="entry name" value="PolySynth_Transporter"/>
</dbReference>
<evidence type="ECO:0000256" key="4">
    <source>
        <dbReference type="ARBA" id="ARBA00023136"/>
    </source>
</evidence>
<feature type="transmembrane region" description="Helical" evidence="5">
    <location>
        <begin position="377"/>
        <end position="399"/>
    </location>
</feature>
<feature type="transmembrane region" description="Helical" evidence="5">
    <location>
        <begin position="249"/>
        <end position="266"/>
    </location>
</feature>
<name>A0A1M6FMS1_BUTFI</name>
<feature type="transmembrane region" description="Helical" evidence="5">
    <location>
        <begin position="110"/>
        <end position="131"/>
    </location>
</feature>
<feature type="transmembrane region" description="Helical" evidence="5">
    <location>
        <begin position="207"/>
        <end position="223"/>
    </location>
</feature>
<dbReference type="GeneID" id="89511836"/>
<feature type="transmembrane region" description="Helical" evidence="5">
    <location>
        <begin position="438"/>
        <end position="461"/>
    </location>
</feature>
<evidence type="ECO:0000256" key="1">
    <source>
        <dbReference type="ARBA" id="ARBA00004141"/>
    </source>
</evidence>
<feature type="transmembrane region" description="Helical" evidence="5">
    <location>
        <begin position="12"/>
        <end position="34"/>
    </location>
</feature>
<keyword evidence="2 5" id="KW-0812">Transmembrane</keyword>
<feature type="transmembrane region" description="Helical" evidence="5">
    <location>
        <begin position="287"/>
        <end position="311"/>
    </location>
</feature>
<dbReference type="EMBL" id="FQXK01000053">
    <property type="protein sequence ID" value="SHI98974.1"/>
    <property type="molecule type" value="Genomic_DNA"/>
</dbReference>
<dbReference type="Proteomes" id="UP000184278">
    <property type="component" value="Unassembled WGS sequence"/>
</dbReference>
<evidence type="ECO:0000256" key="5">
    <source>
        <dbReference type="SAM" id="Phobius"/>
    </source>
</evidence>